<dbReference type="KEGG" id="bcai:K788_0003610"/>
<accession>A0A0P0R5X8</accession>
<dbReference type="Pfam" id="PF13458">
    <property type="entry name" value="Peripla_BP_6"/>
    <property type="match status" value="1"/>
</dbReference>
<keyword evidence="2 3" id="KW-0732">Signal</keyword>
<gene>
    <name evidence="5" type="ORF">K788_0003610</name>
</gene>
<evidence type="ECO:0000256" key="3">
    <source>
        <dbReference type="SAM" id="SignalP"/>
    </source>
</evidence>
<evidence type="ECO:0000256" key="1">
    <source>
        <dbReference type="ARBA" id="ARBA00010062"/>
    </source>
</evidence>
<comment type="similarity">
    <text evidence="1">Belongs to the leucine-binding protein family.</text>
</comment>
<sequence>MKSALRWISAALVAAGVCATYSGAAFADVKIGMTVSATGPAASLGIPEKNTSALLPKEIAGQKIDYIVLDDATDSTQAVKNARKLTSEDHVDALIGSTVVPNSLAMIDIANETQTPMISMAAAASIVEPMDPKRSWVFKTPQNDILMATAIAQHMSNHGVKSVAFIGFSDAYGESWFKEFSKAADLKKIKVVANERFARNDASVTGQVLKMMSQNPDAVLIAGAGTPAALPEKTLRERGFKGKYYQTHGVANNDFLRVCGKDCEGTYLPAGPLLVADQLPDSNPVKKASLAYKRAYEGANGAGSISTFGGHAWDAGLLLQHAIPIALKKGQPGTPQFREALRAALEDTKDLPGSHGIFNMSANDHAGLDQRARVMVQIVDGKWKLASD</sequence>
<dbReference type="EMBL" id="CP012746">
    <property type="protein sequence ID" value="ALL63559.1"/>
    <property type="molecule type" value="Genomic_DNA"/>
</dbReference>
<dbReference type="AlphaFoldDB" id="A0A0P0R5X8"/>
<dbReference type="RefSeq" id="WP_035987378.1">
    <property type="nucleotide sequence ID" value="NZ_CP012746.1"/>
</dbReference>
<evidence type="ECO:0000259" key="4">
    <source>
        <dbReference type="Pfam" id="PF13458"/>
    </source>
</evidence>
<name>A0A0P0R5X8_9BURK</name>
<evidence type="ECO:0000313" key="5">
    <source>
        <dbReference type="EMBL" id="ALL63559.1"/>
    </source>
</evidence>
<dbReference type="CDD" id="cd06333">
    <property type="entry name" value="PBP1_ABC_RPA1789-like"/>
    <property type="match status" value="1"/>
</dbReference>
<reference evidence="5 6" key="1">
    <citation type="journal article" date="2014" name="Genome Announc.">
        <title>Draft Genome Sequence of the Haloacid-Degrading Burkholderia caribensis Strain MBA4.</title>
        <authorList>
            <person name="Pan Y."/>
            <person name="Kong K.F."/>
            <person name="Tsang J.S."/>
        </authorList>
    </citation>
    <scope>NUCLEOTIDE SEQUENCE [LARGE SCALE GENOMIC DNA]</scope>
    <source>
        <strain evidence="5 6">MBA4</strain>
    </source>
</reference>
<dbReference type="PANTHER" id="PTHR30483">
    <property type="entry name" value="LEUCINE-SPECIFIC-BINDING PROTEIN"/>
    <property type="match status" value="1"/>
</dbReference>
<feature type="domain" description="Leucine-binding protein" evidence="4">
    <location>
        <begin position="29"/>
        <end position="375"/>
    </location>
</feature>
<feature type="chain" id="PRO_5006053968" evidence="3">
    <location>
        <begin position="28"/>
        <end position="388"/>
    </location>
</feature>
<evidence type="ECO:0000313" key="6">
    <source>
        <dbReference type="Proteomes" id="UP000019146"/>
    </source>
</evidence>
<dbReference type="InterPro" id="IPR028081">
    <property type="entry name" value="Leu-bd"/>
</dbReference>
<evidence type="ECO:0000256" key="2">
    <source>
        <dbReference type="ARBA" id="ARBA00022729"/>
    </source>
</evidence>
<organism evidence="5 6">
    <name type="scientific">Paraburkholderia caribensis MBA4</name>
    <dbReference type="NCBI Taxonomy" id="1323664"/>
    <lineage>
        <taxon>Bacteria</taxon>
        <taxon>Pseudomonadati</taxon>
        <taxon>Pseudomonadota</taxon>
        <taxon>Betaproteobacteria</taxon>
        <taxon>Burkholderiales</taxon>
        <taxon>Burkholderiaceae</taxon>
        <taxon>Paraburkholderia</taxon>
    </lineage>
</organism>
<protein>
    <submittedName>
        <fullName evidence="5">Amino acid/amide ABC transporter substrate-binding protein, HAAT family</fullName>
    </submittedName>
</protein>
<dbReference type="PANTHER" id="PTHR30483:SF38">
    <property type="entry name" value="BLR7848 PROTEIN"/>
    <property type="match status" value="1"/>
</dbReference>
<dbReference type="InterPro" id="IPR028082">
    <property type="entry name" value="Peripla_BP_I"/>
</dbReference>
<dbReference type="SUPFAM" id="SSF53822">
    <property type="entry name" value="Periplasmic binding protein-like I"/>
    <property type="match status" value="1"/>
</dbReference>
<proteinExistence type="inferred from homology"/>
<dbReference type="GeneID" id="69967800"/>
<dbReference type="Proteomes" id="UP000019146">
    <property type="component" value="Chromosome 1"/>
</dbReference>
<feature type="signal peptide" evidence="3">
    <location>
        <begin position="1"/>
        <end position="27"/>
    </location>
</feature>
<dbReference type="Gene3D" id="3.40.50.2300">
    <property type="match status" value="2"/>
</dbReference>
<dbReference type="InterPro" id="IPR051010">
    <property type="entry name" value="BCAA_transport"/>
</dbReference>